<evidence type="ECO:0000313" key="3">
    <source>
        <dbReference type="EMBL" id="MDC8783656.1"/>
    </source>
</evidence>
<dbReference type="Gene3D" id="1.25.40.10">
    <property type="entry name" value="Tetratricopeptide repeat domain"/>
    <property type="match status" value="1"/>
</dbReference>
<dbReference type="InterPro" id="IPR011990">
    <property type="entry name" value="TPR-like_helical_dom_sf"/>
</dbReference>
<dbReference type="NCBIfam" id="TIGR02521">
    <property type="entry name" value="type_IV_pilW"/>
    <property type="match status" value="1"/>
</dbReference>
<dbReference type="Proteomes" id="UP001219862">
    <property type="component" value="Unassembled WGS sequence"/>
</dbReference>
<feature type="repeat" description="TPR" evidence="1">
    <location>
        <begin position="58"/>
        <end position="91"/>
    </location>
</feature>
<dbReference type="Pfam" id="PF14853">
    <property type="entry name" value="Fis1_TPR_C"/>
    <property type="match status" value="1"/>
</dbReference>
<dbReference type="InterPro" id="IPR019734">
    <property type="entry name" value="TPR_rpt"/>
</dbReference>
<feature type="signal peptide" evidence="2">
    <location>
        <begin position="1"/>
        <end position="35"/>
    </location>
</feature>
<keyword evidence="1" id="KW-0802">TPR repeat</keyword>
<evidence type="ECO:0000256" key="2">
    <source>
        <dbReference type="SAM" id="SignalP"/>
    </source>
</evidence>
<dbReference type="SUPFAM" id="SSF48452">
    <property type="entry name" value="TPR-like"/>
    <property type="match status" value="1"/>
</dbReference>
<dbReference type="EMBL" id="JAQQXS010000001">
    <property type="protein sequence ID" value="MDC8783656.1"/>
    <property type="molecule type" value="Genomic_DNA"/>
</dbReference>
<keyword evidence="2" id="KW-0732">Signal</keyword>
<dbReference type="SMART" id="SM00028">
    <property type="entry name" value="TPR"/>
    <property type="match status" value="5"/>
</dbReference>
<protein>
    <submittedName>
        <fullName evidence="3">Type IV pilus biogenesis/stability protein PilW</fullName>
    </submittedName>
</protein>
<gene>
    <name evidence="3" type="primary">pilW</name>
    <name evidence="3" type="ORF">PRZ01_00430</name>
</gene>
<accession>A0ABT5KL65</accession>
<reference evidence="3 4" key="1">
    <citation type="submission" date="2022-10" db="EMBL/GenBank/DDBJ databases">
        <title>paucibacter sp. hw8 Genome sequencing.</title>
        <authorList>
            <person name="Park S."/>
        </authorList>
    </citation>
    <scope>NUCLEOTIDE SEQUENCE [LARGE SCALE GENOMIC DNA]</scope>
    <source>
        <strain evidence="4">hw8</strain>
    </source>
</reference>
<name>A0ABT5KL65_9BURK</name>
<feature type="chain" id="PRO_5045053848" evidence="2">
    <location>
        <begin position="36"/>
        <end position="277"/>
    </location>
</feature>
<evidence type="ECO:0000256" key="1">
    <source>
        <dbReference type="PROSITE-ProRule" id="PRU00339"/>
    </source>
</evidence>
<dbReference type="RefSeq" id="WP_273594780.1">
    <property type="nucleotide sequence ID" value="NZ_JAQQXS010000001.1"/>
</dbReference>
<evidence type="ECO:0000313" key="4">
    <source>
        <dbReference type="Proteomes" id="UP001219862"/>
    </source>
</evidence>
<dbReference type="InterPro" id="IPR028061">
    <property type="entry name" value="Fis1_TPR_C"/>
</dbReference>
<dbReference type="PANTHER" id="PTHR12558">
    <property type="entry name" value="CELL DIVISION CYCLE 16,23,27"/>
    <property type="match status" value="1"/>
</dbReference>
<feature type="repeat" description="TPR" evidence="1">
    <location>
        <begin position="92"/>
        <end position="125"/>
    </location>
</feature>
<proteinExistence type="predicted"/>
<dbReference type="PROSITE" id="PS51257">
    <property type="entry name" value="PROKAR_LIPOPROTEIN"/>
    <property type="match status" value="1"/>
</dbReference>
<dbReference type="Pfam" id="PF14559">
    <property type="entry name" value="TPR_19"/>
    <property type="match status" value="1"/>
</dbReference>
<keyword evidence="4" id="KW-1185">Reference proteome</keyword>
<organism evidence="3 4">
    <name type="scientific">Roseateles koreensis</name>
    <dbReference type="NCBI Taxonomy" id="2987526"/>
    <lineage>
        <taxon>Bacteria</taxon>
        <taxon>Pseudomonadati</taxon>
        <taxon>Pseudomonadota</taxon>
        <taxon>Betaproteobacteria</taxon>
        <taxon>Burkholderiales</taxon>
        <taxon>Sphaerotilaceae</taxon>
        <taxon>Roseateles</taxon>
    </lineage>
</organism>
<dbReference type="InterPro" id="IPR013360">
    <property type="entry name" value="Pilus_4_PilW"/>
</dbReference>
<sequence length="277" mass="31107">MKNSKPVLVLNRPFWPALGGRVLLGFMAAVLLACAAPQPAERQAPKTDFDSTDIDRRASVRMELATGYFGRGQYSTALDEIKQVLAIKPNMREALNLRGLIYGAMGEPQLAEDTFKRTLALYPADPDTLHNYGWSLCQQQRWQAADAQFDQALAQARYRAPSRTWLAKGVCEARSGHSAEAELSLGKAFEFDPASPAVAFNLAEVLYRNRQYERARFYIRRVNAQTEQSNAQSLWLALRIERRMGNAAGVEDLSQQLRRRYPQSPELQALDAGRVDD</sequence>
<dbReference type="PANTHER" id="PTHR12558:SF13">
    <property type="entry name" value="CELL DIVISION CYCLE PROTEIN 27 HOMOLOG"/>
    <property type="match status" value="1"/>
</dbReference>
<dbReference type="PROSITE" id="PS50005">
    <property type="entry name" value="TPR"/>
    <property type="match status" value="2"/>
</dbReference>
<comment type="caution">
    <text evidence="3">The sequence shown here is derived from an EMBL/GenBank/DDBJ whole genome shotgun (WGS) entry which is preliminary data.</text>
</comment>